<reference evidence="2 3" key="1">
    <citation type="journal article" date="2017" name="Int. J. Syst. Evol. Microbiol.">
        <title>Mucilaginibacterpsychrotolerans sp. nov., isolated from peatlands.</title>
        <authorList>
            <person name="Deng Y."/>
            <person name="Shen L."/>
            <person name="Xu B."/>
            <person name="Liu Y."/>
            <person name="Gu Z."/>
            <person name="Liu H."/>
            <person name="Zhou Y."/>
        </authorList>
    </citation>
    <scope>NUCLEOTIDE SEQUENCE [LARGE SCALE GENOMIC DNA]</scope>
    <source>
        <strain evidence="2 3">NH7-4</strain>
    </source>
</reference>
<evidence type="ECO:0000313" key="3">
    <source>
        <dbReference type="Proteomes" id="UP000297540"/>
    </source>
</evidence>
<dbReference type="EMBL" id="SOZE01000044">
    <property type="protein sequence ID" value="TFF33474.1"/>
    <property type="molecule type" value="Genomic_DNA"/>
</dbReference>
<dbReference type="AlphaFoldDB" id="A0A4Y8S4W2"/>
<proteinExistence type="predicted"/>
<keyword evidence="3" id="KW-1185">Reference proteome</keyword>
<protein>
    <submittedName>
        <fullName evidence="2">Uncharacterized protein</fullName>
    </submittedName>
</protein>
<comment type="caution">
    <text evidence="2">The sequence shown here is derived from an EMBL/GenBank/DDBJ whole genome shotgun (WGS) entry which is preliminary data.</text>
</comment>
<accession>A0A4Y8S4W2</accession>
<name>A0A4Y8S4W2_9SPHI</name>
<dbReference type="Proteomes" id="UP000297540">
    <property type="component" value="Unassembled WGS sequence"/>
</dbReference>
<gene>
    <name evidence="2" type="ORF">E2R66_25660</name>
</gene>
<dbReference type="RefSeq" id="WP_133236359.1">
    <property type="nucleotide sequence ID" value="NZ_SOZE01000044.1"/>
</dbReference>
<organism evidence="2 3">
    <name type="scientific">Mucilaginibacter psychrotolerans</name>
    <dbReference type="NCBI Taxonomy" id="1524096"/>
    <lineage>
        <taxon>Bacteria</taxon>
        <taxon>Pseudomonadati</taxon>
        <taxon>Bacteroidota</taxon>
        <taxon>Sphingobacteriia</taxon>
        <taxon>Sphingobacteriales</taxon>
        <taxon>Sphingobacteriaceae</taxon>
        <taxon>Mucilaginibacter</taxon>
    </lineage>
</organism>
<evidence type="ECO:0000256" key="1">
    <source>
        <dbReference type="SAM" id="Coils"/>
    </source>
</evidence>
<feature type="coiled-coil region" evidence="1">
    <location>
        <begin position="130"/>
        <end position="157"/>
    </location>
</feature>
<sequence length="253" mass="29574">MPSQSVYFKFRNTFDFSPRRFEIGNAIIQNKGLADNFFLKKLYDLREDEYGPYYCFHFDYFSISLPGQEERYFNHVTDIIINRIDHYKKKDPFSSNYPNHMASVSKLEAFLAFLKSVDRWHKLDPIESVIAEKDREIDRLNAKIEMLEAQIKEATKYDASEKIVLSKGGIAAFMDVVHQIQDLKMPNGNKLARSQGQSPWYKMIAKYIKHGDKDISIDTAHNYFPANKDDKPAKYINIDEADKLFKVVSKDKE</sequence>
<keyword evidence="1" id="KW-0175">Coiled coil</keyword>
<dbReference type="OrthoDB" id="751263at2"/>
<evidence type="ECO:0000313" key="2">
    <source>
        <dbReference type="EMBL" id="TFF33474.1"/>
    </source>
</evidence>